<proteinExistence type="predicted"/>
<gene>
    <name evidence="2" type="ORF">VTL71DRAFT_13517</name>
</gene>
<feature type="chain" id="PRO_5046303099" evidence="1">
    <location>
        <begin position="17"/>
        <end position="120"/>
    </location>
</feature>
<sequence>MKFQLALVALLPLVYSLPTAEPAPEAAVSDASPAALFKRACSYANNCYSATGISAGKYCGFCKQVLGSYAGDHPAYIYQVNGKSSGDSCCSYGASGSCAAKWPSVNGNLFVNCKNTDKGY</sequence>
<feature type="signal peptide" evidence="1">
    <location>
        <begin position="1"/>
        <end position="16"/>
    </location>
</feature>
<keyword evidence="1" id="KW-0732">Signal</keyword>
<accession>A0ABR4CM86</accession>
<comment type="caution">
    <text evidence="2">The sequence shown here is derived from an EMBL/GenBank/DDBJ whole genome shotgun (WGS) entry which is preliminary data.</text>
</comment>
<name>A0ABR4CM86_9HELO</name>
<evidence type="ECO:0000313" key="2">
    <source>
        <dbReference type="EMBL" id="KAL2070491.1"/>
    </source>
</evidence>
<evidence type="ECO:0000256" key="1">
    <source>
        <dbReference type="SAM" id="SignalP"/>
    </source>
</evidence>
<reference evidence="2 3" key="1">
    <citation type="journal article" date="2024" name="Commun. Biol.">
        <title>Comparative genomic analysis of thermophilic fungi reveals convergent evolutionary adaptations and gene losses.</title>
        <authorList>
            <person name="Steindorff A.S."/>
            <person name="Aguilar-Pontes M.V."/>
            <person name="Robinson A.J."/>
            <person name="Andreopoulos B."/>
            <person name="LaButti K."/>
            <person name="Kuo A."/>
            <person name="Mondo S."/>
            <person name="Riley R."/>
            <person name="Otillar R."/>
            <person name="Haridas S."/>
            <person name="Lipzen A."/>
            <person name="Grimwood J."/>
            <person name="Schmutz J."/>
            <person name="Clum A."/>
            <person name="Reid I.D."/>
            <person name="Moisan M.C."/>
            <person name="Butler G."/>
            <person name="Nguyen T.T.M."/>
            <person name="Dewar K."/>
            <person name="Conant G."/>
            <person name="Drula E."/>
            <person name="Henrissat B."/>
            <person name="Hansel C."/>
            <person name="Singer S."/>
            <person name="Hutchinson M.I."/>
            <person name="de Vries R.P."/>
            <person name="Natvig D.O."/>
            <person name="Powell A.J."/>
            <person name="Tsang A."/>
            <person name="Grigoriev I.V."/>
        </authorList>
    </citation>
    <scope>NUCLEOTIDE SEQUENCE [LARGE SCALE GENOMIC DNA]</scope>
    <source>
        <strain evidence="2 3">CBS 494.80</strain>
    </source>
</reference>
<dbReference type="Proteomes" id="UP001595075">
    <property type="component" value="Unassembled WGS sequence"/>
</dbReference>
<keyword evidence="3" id="KW-1185">Reference proteome</keyword>
<evidence type="ECO:0000313" key="3">
    <source>
        <dbReference type="Proteomes" id="UP001595075"/>
    </source>
</evidence>
<organism evidence="2 3">
    <name type="scientific">Oculimacula yallundae</name>
    <dbReference type="NCBI Taxonomy" id="86028"/>
    <lineage>
        <taxon>Eukaryota</taxon>
        <taxon>Fungi</taxon>
        <taxon>Dikarya</taxon>
        <taxon>Ascomycota</taxon>
        <taxon>Pezizomycotina</taxon>
        <taxon>Leotiomycetes</taxon>
        <taxon>Helotiales</taxon>
        <taxon>Ploettnerulaceae</taxon>
        <taxon>Oculimacula</taxon>
    </lineage>
</organism>
<protein>
    <submittedName>
        <fullName evidence="2">Uncharacterized protein</fullName>
    </submittedName>
</protein>
<dbReference type="EMBL" id="JAZHXI010000006">
    <property type="protein sequence ID" value="KAL2070491.1"/>
    <property type="molecule type" value="Genomic_DNA"/>
</dbReference>